<dbReference type="Pfam" id="PF00025">
    <property type="entry name" value="Arf"/>
    <property type="match status" value="1"/>
</dbReference>
<evidence type="ECO:0000256" key="1">
    <source>
        <dbReference type="ARBA" id="ARBA00022741"/>
    </source>
</evidence>
<keyword evidence="2" id="KW-0342">GTP-binding</keyword>
<dbReference type="InterPro" id="IPR006689">
    <property type="entry name" value="Small_GTPase_ARF/SAR"/>
</dbReference>
<proteinExistence type="predicted"/>
<reference evidence="3" key="1">
    <citation type="submission" date="2022-03" db="EMBL/GenBank/DDBJ databases">
        <title>Draft genome sequence of Aduncisulcus paluster, a free-living microaerophilic Fornicata.</title>
        <authorList>
            <person name="Yuyama I."/>
            <person name="Kume K."/>
            <person name="Tamura T."/>
            <person name="Inagaki Y."/>
            <person name="Hashimoto T."/>
        </authorList>
    </citation>
    <scope>NUCLEOTIDE SEQUENCE</scope>
    <source>
        <strain evidence="3">NY0171</strain>
    </source>
</reference>
<sequence length="231" mass="25369">MAGLKPYSKITPTLGQNQVRFNTHGTDLSIFDLSGHPSFISSWSSYYHSCTGVIFVIDTSESLSMPEPKDDDEIVVPSSDFVSKVSVPVEKEDIPDDSSNPSVSPSASLELPRHISYSLDLLKSVISDPSLGCIPIIVALNKTDRSTGMILSSIISSLRMMFSAYTCVHCISHSDGNIEGTHCVHSDITRKWAIMPTMFTEERDCQDVLKSICTMMKDDESIANKEKLGLL</sequence>
<dbReference type="Proteomes" id="UP001057375">
    <property type="component" value="Unassembled WGS sequence"/>
</dbReference>
<dbReference type="PANTHER" id="PTHR45909">
    <property type="entry name" value="ADP-RIBOSYLATION FACTOR-RELATED PROTEIN 1"/>
    <property type="match status" value="1"/>
</dbReference>
<protein>
    <submittedName>
        <fullName evidence="3">Small GTPase superfamily, ARF/SAR type like protein</fullName>
    </submittedName>
</protein>
<keyword evidence="4" id="KW-1185">Reference proteome</keyword>
<evidence type="ECO:0000313" key="4">
    <source>
        <dbReference type="Proteomes" id="UP001057375"/>
    </source>
</evidence>
<dbReference type="EMBL" id="BQXS01011045">
    <property type="protein sequence ID" value="GKT35691.1"/>
    <property type="molecule type" value="Genomic_DNA"/>
</dbReference>
<comment type="caution">
    <text evidence="3">The sequence shown here is derived from an EMBL/GenBank/DDBJ whole genome shotgun (WGS) entry which is preliminary data.</text>
</comment>
<dbReference type="Gene3D" id="3.40.50.300">
    <property type="entry name" value="P-loop containing nucleotide triphosphate hydrolases"/>
    <property type="match status" value="1"/>
</dbReference>
<name>A0ABQ5KUK5_9EUKA</name>
<gene>
    <name evidence="3" type="ORF">ADUPG1_008797</name>
</gene>
<evidence type="ECO:0000313" key="3">
    <source>
        <dbReference type="EMBL" id="GKT35691.1"/>
    </source>
</evidence>
<dbReference type="InterPro" id="IPR027417">
    <property type="entry name" value="P-loop_NTPase"/>
</dbReference>
<organism evidence="3 4">
    <name type="scientific">Aduncisulcus paluster</name>
    <dbReference type="NCBI Taxonomy" id="2918883"/>
    <lineage>
        <taxon>Eukaryota</taxon>
        <taxon>Metamonada</taxon>
        <taxon>Carpediemonas-like organisms</taxon>
        <taxon>Aduncisulcus</taxon>
    </lineage>
</organism>
<keyword evidence="1" id="KW-0547">Nucleotide-binding</keyword>
<evidence type="ECO:0000256" key="2">
    <source>
        <dbReference type="ARBA" id="ARBA00023134"/>
    </source>
</evidence>
<dbReference type="SUPFAM" id="SSF52540">
    <property type="entry name" value="P-loop containing nucleoside triphosphate hydrolases"/>
    <property type="match status" value="1"/>
</dbReference>
<dbReference type="InterPro" id="IPR024156">
    <property type="entry name" value="Small_GTPase_ARF"/>
</dbReference>
<accession>A0ABQ5KUK5</accession>
<dbReference type="PANTHER" id="PTHR45909:SF1">
    <property type="entry name" value="ADP-RIBOSYLATION FACTOR-RELATED PROTEIN 1"/>
    <property type="match status" value="1"/>
</dbReference>